<keyword evidence="1" id="KW-0812">Transmembrane</keyword>
<gene>
    <name evidence="2" type="ORF">TcWFU_001546</name>
</gene>
<dbReference type="EMBL" id="JAKROA010000016">
    <property type="protein sequence ID" value="KAL5103649.1"/>
    <property type="molecule type" value="Genomic_DNA"/>
</dbReference>
<sequence>MQTSAIVFSIYVVSVIRVGTFTTIITIVLAMPKCRTFSSPKRCTTRISPFNESSHRNQFAFDATASAQAKSATTPSADHTRDCNVGFQRHETTPNIVLVHNPLPLISEQSRLNMQYGTKYVAVKASSLLASRKTMSLSCSLASCTLMAALPP</sequence>
<dbReference type="Proteomes" id="UP001651158">
    <property type="component" value="Unassembled WGS sequence"/>
</dbReference>
<organism evidence="2 3">
    <name type="scientific">Taenia crassiceps</name>
    <dbReference type="NCBI Taxonomy" id="6207"/>
    <lineage>
        <taxon>Eukaryota</taxon>
        <taxon>Metazoa</taxon>
        <taxon>Spiralia</taxon>
        <taxon>Lophotrochozoa</taxon>
        <taxon>Platyhelminthes</taxon>
        <taxon>Cestoda</taxon>
        <taxon>Eucestoda</taxon>
        <taxon>Cyclophyllidea</taxon>
        <taxon>Taeniidae</taxon>
        <taxon>Taenia</taxon>
    </lineage>
</organism>
<evidence type="ECO:0000313" key="2">
    <source>
        <dbReference type="EMBL" id="KAL5103649.1"/>
    </source>
</evidence>
<keyword evidence="1" id="KW-1133">Transmembrane helix</keyword>
<evidence type="ECO:0000256" key="1">
    <source>
        <dbReference type="SAM" id="Phobius"/>
    </source>
</evidence>
<protein>
    <recommendedName>
        <fullName evidence="4">Secreted protein</fullName>
    </recommendedName>
</protein>
<name>A0ABR4Q1Z1_9CEST</name>
<feature type="transmembrane region" description="Helical" evidence="1">
    <location>
        <begin position="6"/>
        <end position="31"/>
    </location>
</feature>
<accession>A0ABR4Q1Z1</accession>
<evidence type="ECO:0008006" key="4">
    <source>
        <dbReference type="Google" id="ProtNLM"/>
    </source>
</evidence>
<proteinExistence type="predicted"/>
<keyword evidence="3" id="KW-1185">Reference proteome</keyword>
<keyword evidence="1" id="KW-0472">Membrane</keyword>
<evidence type="ECO:0000313" key="3">
    <source>
        <dbReference type="Proteomes" id="UP001651158"/>
    </source>
</evidence>
<reference evidence="2 3" key="1">
    <citation type="journal article" date="2022" name="Front. Cell. Infect. Microbiol.">
        <title>The Genomes of Two Strains of Taenia crassiceps the Animal Model for the Study of Human Cysticercosis.</title>
        <authorList>
            <person name="Bobes R.J."/>
            <person name="Estrada K."/>
            <person name="Rios-Valencia D.G."/>
            <person name="Calderon-Gallegos A."/>
            <person name="de la Torre P."/>
            <person name="Carrero J.C."/>
            <person name="Sanchez-Flores A."/>
            <person name="Laclette J.P."/>
        </authorList>
    </citation>
    <scope>NUCLEOTIDE SEQUENCE [LARGE SCALE GENOMIC DNA]</scope>
    <source>
        <strain evidence="2">WFUcys</strain>
    </source>
</reference>
<comment type="caution">
    <text evidence="2">The sequence shown here is derived from an EMBL/GenBank/DDBJ whole genome shotgun (WGS) entry which is preliminary data.</text>
</comment>